<dbReference type="GO" id="GO:0000105">
    <property type="term" value="P:L-histidine biosynthetic process"/>
    <property type="evidence" value="ECO:0007669"/>
    <property type="project" value="UniProtKB-UniRule"/>
</dbReference>
<evidence type="ECO:0000313" key="8">
    <source>
        <dbReference type="EMBL" id="SKA19311.1"/>
    </source>
</evidence>
<dbReference type="InterPro" id="IPR004839">
    <property type="entry name" value="Aminotransferase_I/II_large"/>
</dbReference>
<keyword evidence="6" id="KW-0028">Amino-acid biosynthesis</keyword>
<dbReference type="GO" id="GO:0004400">
    <property type="term" value="F:histidinol-phosphate transaminase activity"/>
    <property type="evidence" value="ECO:0007669"/>
    <property type="project" value="UniProtKB-UniRule"/>
</dbReference>
<comment type="catalytic activity">
    <reaction evidence="6">
        <text>L-histidinol phosphate + 2-oxoglutarate = 3-(imidazol-4-yl)-2-oxopropyl phosphate + L-glutamate</text>
        <dbReference type="Rhea" id="RHEA:23744"/>
        <dbReference type="ChEBI" id="CHEBI:16810"/>
        <dbReference type="ChEBI" id="CHEBI:29985"/>
        <dbReference type="ChEBI" id="CHEBI:57766"/>
        <dbReference type="ChEBI" id="CHEBI:57980"/>
        <dbReference type="EC" id="2.6.1.9"/>
    </reaction>
</comment>
<evidence type="ECO:0000259" key="7">
    <source>
        <dbReference type="Pfam" id="PF00155"/>
    </source>
</evidence>
<dbReference type="Pfam" id="PF00155">
    <property type="entry name" value="Aminotran_1_2"/>
    <property type="match status" value="1"/>
</dbReference>
<dbReference type="SUPFAM" id="SSF53383">
    <property type="entry name" value="PLP-dependent transferases"/>
    <property type="match status" value="1"/>
</dbReference>
<dbReference type="InterPro" id="IPR015424">
    <property type="entry name" value="PyrdxlP-dep_Trfase"/>
</dbReference>
<dbReference type="NCBIfam" id="TIGR01141">
    <property type="entry name" value="hisC"/>
    <property type="match status" value="1"/>
</dbReference>
<dbReference type="InterPro" id="IPR050106">
    <property type="entry name" value="HistidinolP_aminotransfase"/>
</dbReference>
<dbReference type="PANTHER" id="PTHR43643:SF3">
    <property type="entry name" value="HISTIDINOL-PHOSPHATE AMINOTRANSFERASE"/>
    <property type="match status" value="1"/>
</dbReference>
<sequence>MVQARKSLEKIKVYVPGKPIEEVQRELGLTRVAKLASNENPVGPSPKAIAAMVDQAGKTNLYPDGNGYYLKEALAKHWQVSIEQIALGNGSDELIQLLALAYVEAGDEVIMAKPSFPRYEPVVRMMEGVPVEIPLTADWRHDLPAMAQAITEKTRMIFLCNPNNPTGTMVTREEVAAFMARVPAGVLVVFDEAYYEYVNNEEYPDGLDYLRQGRDVIVLRTFSKIYGLAGLRVGYALTKPEIVQNLERVRPPFNVNALAQAAARAALADQVHLERVRELNAQGLQFFYTALEKLGLEYVPSYTNFVLINVERPAAEVFQQLLRKGYIVRDVGLGTWLRVTVGLPEENQGFIQALREVINS</sequence>
<protein>
    <recommendedName>
        <fullName evidence="6">Histidinol-phosphate aminotransferase</fullName>
        <ecNumber evidence="6">2.6.1.9</ecNumber>
    </recommendedName>
    <alternativeName>
        <fullName evidence="6">Imidazole acetol-phosphate transaminase</fullName>
    </alternativeName>
</protein>
<dbReference type="InterPro" id="IPR005861">
    <property type="entry name" value="HisP_aminotrans"/>
</dbReference>
<evidence type="ECO:0000256" key="3">
    <source>
        <dbReference type="ARBA" id="ARBA00022576"/>
    </source>
</evidence>
<accession>A0A1T4RUN8</accession>
<comment type="subunit">
    <text evidence="2 6">Homodimer.</text>
</comment>
<dbReference type="PANTHER" id="PTHR43643">
    <property type="entry name" value="HISTIDINOL-PHOSPHATE AMINOTRANSFERASE 2"/>
    <property type="match status" value="1"/>
</dbReference>
<proteinExistence type="inferred from homology"/>
<evidence type="ECO:0000256" key="1">
    <source>
        <dbReference type="ARBA" id="ARBA00001933"/>
    </source>
</evidence>
<gene>
    <name evidence="6" type="primary">hisC</name>
    <name evidence="8" type="ORF">SAMN02745885_02261</name>
</gene>
<feature type="modified residue" description="N6-(pyridoxal phosphate)lysine" evidence="6">
    <location>
        <position position="224"/>
    </location>
</feature>
<evidence type="ECO:0000313" key="9">
    <source>
        <dbReference type="Proteomes" id="UP000189933"/>
    </source>
</evidence>
<feature type="domain" description="Aminotransferase class I/classII large" evidence="7">
    <location>
        <begin position="32"/>
        <end position="348"/>
    </location>
</feature>
<keyword evidence="4 6" id="KW-0808">Transferase</keyword>
<keyword evidence="5 6" id="KW-0663">Pyridoxal phosphate</keyword>
<dbReference type="Gene3D" id="3.90.1150.10">
    <property type="entry name" value="Aspartate Aminotransferase, domain 1"/>
    <property type="match status" value="1"/>
</dbReference>
<dbReference type="EMBL" id="FUXM01000035">
    <property type="protein sequence ID" value="SKA19311.1"/>
    <property type="molecule type" value="Genomic_DNA"/>
</dbReference>
<evidence type="ECO:0000256" key="6">
    <source>
        <dbReference type="HAMAP-Rule" id="MF_01023"/>
    </source>
</evidence>
<name>A0A1T4RUN8_9FIRM</name>
<dbReference type="Gene3D" id="3.40.640.10">
    <property type="entry name" value="Type I PLP-dependent aspartate aminotransferase-like (Major domain)"/>
    <property type="match status" value="1"/>
</dbReference>
<comment type="pathway">
    <text evidence="6">Amino-acid biosynthesis; L-histidine biosynthesis; L-histidine from 5-phospho-alpha-D-ribose 1-diphosphate: step 7/9.</text>
</comment>
<dbReference type="InterPro" id="IPR015422">
    <property type="entry name" value="PyrdxlP-dep_Trfase_small"/>
</dbReference>
<dbReference type="InterPro" id="IPR015421">
    <property type="entry name" value="PyrdxlP-dep_Trfase_major"/>
</dbReference>
<dbReference type="RefSeq" id="WP_242952066.1">
    <property type="nucleotide sequence ID" value="NZ_FUXM01000035.1"/>
</dbReference>
<reference evidence="9" key="1">
    <citation type="submission" date="2017-02" db="EMBL/GenBank/DDBJ databases">
        <authorList>
            <person name="Varghese N."/>
            <person name="Submissions S."/>
        </authorList>
    </citation>
    <scope>NUCLEOTIDE SEQUENCE [LARGE SCALE GENOMIC DNA]</scope>
    <source>
        <strain evidence="9">DSM 16521</strain>
    </source>
</reference>
<dbReference type="GO" id="GO:0030170">
    <property type="term" value="F:pyridoxal phosphate binding"/>
    <property type="evidence" value="ECO:0007669"/>
    <property type="project" value="InterPro"/>
</dbReference>
<keyword evidence="6" id="KW-0368">Histidine biosynthesis</keyword>
<dbReference type="HAMAP" id="MF_01023">
    <property type="entry name" value="HisC_aminotrans_2"/>
    <property type="match status" value="1"/>
</dbReference>
<organism evidence="8 9">
    <name type="scientific">Carboxydocella sporoproducens DSM 16521</name>
    <dbReference type="NCBI Taxonomy" id="1121270"/>
    <lineage>
        <taxon>Bacteria</taxon>
        <taxon>Bacillati</taxon>
        <taxon>Bacillota</taxon>
        <taxon>Clostridia</taxon>
        <taxon>Eubacteriales</taxon>
        <taxon>Clostridiales Family XVI. Incertae Sedis</taxon>
        <taxon>Carboxydocella</taxon>
    </lineage>
</organism>
<evidence type="ECO:0000256" key="5">
    <source>
        <dbReference type="ARBA" id="ARBA00022898"/>
    </source>
</evidence>
<dbReference type="Proteomes" id="UP000189933">
    <property type="component" value="Unassembled WGS sequence"/>
</dbReference>
<comment type="similarity">
    <text evidence="6">Belongs to the class-II pyridoxal-phosphate-dependent aminotransferase family. Histidinol-phosphate aminotransferase subfamily.</text>
</comment>
<dbReference type="CDD" id="cd00609">
    <property type="entry name" value="AAT_like"/>
    <property type="match status" value="1"/>
</dbReference>
<evidence type="ECO:0000256" key="4">
    <source>
        <dbReference type="ARBA" id="ARBA00022679"/>
    </source>
</evidence>
<dbReference type="EC" id="2.6.1.9" evidence="6"/>
<dbReference type="UniPathway" id="UPA00031">
    <property type="reaction ID" value="UER00012"/>
</dbReference>
<comment type="cofactor">
    <cofactor evidence="1 6">
        <name>pyridoxal 5'-phosphate</name>
        <dbReference type="ChEBI" id="CHEBI:597326"/>
    </cofactor>
</comment>
<dbReference type="AlphaFoldDB" id="A0A1T4RUN8"/>
<evidence type="ECO:0000256" key="2">
    <source>
        <dbReference type="ARBA" id="ARBA00011738"/>
    </source>
</evidence>
<keyword evidence="3 6" id="KW-0032">Aminotransferase</keyword>
<keyword evidence="9" id="KW-1185">Reference proteome</keyword>